<reference evidence="1" key="1">
    <citation type="journal article" date="2016" name="Proc. Natl. Acad. Sci. U.S.A.">
        <title>Lipid metabolic changes in an early divergent fungus govern the establishment of a mutualistic symbiosis with endobacteria.</title>
        <authorList>
            <person name="Lastovetsky O.A."/>
            <person name="Gaspar M.L."/>
            <person name="Mondo S.J."/>
            <person name="LaButti K.M."/>
            <person name="Sandor L."/>
            <person name="Grigoriev I.V."/>
            <person name="Henry S.A."/>
            <person name="Pawlowska T.E."/>
        </authorList>
    </citation>
    <scope>NUCLEOTIDE SEQUENCE [LARGE SCALE GENOMIC DNA]</scope>
    <source>
        <strain evidence="1">ATCC 52814</strain>
    </source>
</reference>
<name>A0A1X0RC22_RHIZD</name>
<gene>
    <name evidence="1" type="ORF">BCV72DRAFT_302620</name>
</gene>
<dbReference type="Proteomes" id="UP000242414">
    <property type="component" value="Unassembled WGS sequence"/>
</dbReference>
<accession>A0A1X0RC22</accession>
<proteinExistence type="predicted"/>
<dbReference type="EMBL" id="KV921874">
    <property type="protein sequence ID" value="ORE09554.1"/>
    <property type="molecule type" value="Genomic_DNA"/>
</dbReference>
<dbReference type="VEuPathDB" id="FungiDB:BCV72DRAFT_302620"/>
<evidence type="ECO:0000313" key="1">
    <source>
        <dbReference type="EMBL" id="ORE09554.1"/>
    </source>
</evidence>
<organism evidence="1">
    <name type="scientific">Rhizopus microsporus var. microsporus</name>
    <dbReference type="NCBI Taxonomy" id="86635"/>
    <lineage>
        <taxon>Eukaryota</taxon>
        <taxon>Fungi</taxon>
        <taxon>Fungi incertae sedis</taxon>
        <taxon>Mucoromycota</taxon>
        <taxon>Mucoromycotina</taxon>
        <taxon>Mucoromycetes</taxon>
        <taxon>Mucorales</taxon>
        <taxon>Mucorineae</taxon>
        <taxon>Rhizopodaceae</taxon>
        <taxon>Rhizopus</taxon>
    </lineage>
</organism>
<dbReference type="AlphaFoldDB" id="A0A1X0RC22"/>
<sequence length="73" mass="8024">MAGVPIANTKLHANWNLNSSTFEGYYCNLGDQQARDVTIMDVVLVGGNRNCSRYDSNSNIAEKATEDMVITQP</sequence>
<protein>
    <submittedName>
        <fullName evidence="1">Uncharacterized protein</fullName>
    </submittedName>
</protein>